<name>A0AA39P1E7_9AGAR</name>
<dbReference type="AlphaFoldDB" id="A0AA39P1E7"/>
<dbReference type="PROSITE" id="PS50011">
    <property type="entry name" value="PROTEIN_KINASE_DOM"/>
    <property type="match status" value="1"/>
</dbReference>
<evidence type="ECO:0000256" key="1">
    <source>
        <dbReference type="SAM" id="MobiDB-lite"/>
    </source>
</evidence>
<evidence type="ECO:0000259" key="2">
    <source>
        <dbReference type="PROSITE" id="PS50011"/>
    </source>
</evidence>
<dbReference type="InterPro" id="IPR011009">
    <property type="entry name" value="Kinase-like_dom_sf"/>
</dbReference>
<dbReference type="GO" id="GO:0004672">
    <property type="term" value="F:protein kinase activity"/>
    <property type="evidence" value="ECO:0007669"/>
    <property type="project" value="InterPro"/>
</dbReference>
<evidence type="ECO:0000313" key="4">
    <source>
        <dbReference type="Proteomes" id="UP001175227"/>
    </source>
</evidence>
<dbReference type="PANTHER" id="PTHR38248">
    <property type="entry name" value="FUNK1 6"/>
    <property type="match status" value="1"/>
</dbReference>
<feature type="compositionally biased region" description="Pro residues" evidence="1">
    <location>
        <begin position="64"/>
        <end position="83"/>
    </location>
</feature>
<comment type="caution">
    <text evidence="3">The sequence shown here is derived from an EMBL/GenBank/DDBJ whole genome shotgun (WGS) entry which is preliminary data.</text>
</comment>
<accession>A0AA39P1E7</accession>
<feature type="domain" description="Protein kinase" evidence="2">
    <location>
        <begin position="531"/>
        <end position="860"/>
    </location>
</feature>
<organism evidence="3 4">
    <name type="scientific">Armillaria novae-zelandiae</name>
    <dbReference type="NCBI Taxonomy" id="153914"/>
    <lineage>
        <taxon>Eukaryota</taxon>
        <taxon>Fungi</taxon>
        <taxon>Dikarya</taxon>
        <taxon>Basidiomycota</taxon>
        <taxon>Agaricomycotina</taxon>
        <taxon>Agaricomycetes</taxon>
        <taxon>Agaricomycetidae</taxon>
        <taxon>Agaricales</taxon>
        <taxon>Marasmiineae</taxon>
        <taxon>Physalacriaceae</taxon>
        <taxon>Armillaria</taxon>
    </lineage>
</organism>
<dbReference type="Proteomes" id="UP001175227">
    <property type="component" value="Unassembled WGS sequence"/>
</dbReference>
<feature type="region of interest" description="Disordered" evidence="1">
    <location>
        <begin position="321"/>
        <end position="390"/>
    </location>
</feature>
<keyword evidence="4" id="KW-1185">Reference proteome</keyword>
<feature type="region of interest" description="Disordered" evidence="1">
    <location>
        <begin position="43"/>
        <end position="97"/>
    </location>
</feature>
<dbReference type="Pfam" id="PF17667">
    <property type="entry name" value="Pkinase_fungal"/>
    <property type="match status" value="1"/>
</dbReference>
<dbReference type="InterPro" id="IPR000719">
    <property type="entry name" value="Prot_kinase_dom"/>
</dbReference>
<evidence type="ECO:0000313" key="3">
    <source>
        <dbReference type="EMBL" id="KAK0475749.1"/>
    </source>
</evidence>
<dbReference type="EMBL" id="JAUEPR010000022">
    <property type="protein sequence ID" value="KAK0475749.1"/>
    <property type="molecule type" value="Genomic_DNA"/>
</dbReference>
<dbReference type="InterPro" id="IPR040976">
    <property type="entry name" value="Pkinase_fungal"/>
</dbReference>
<gene>
    <name evidence="3" type="ORF">IW261DRAFT_1492684</name>
</gene>
<dbReference type="Gene3D" id="1.10.510.10">
    <property type="entry name" value="Transferase(Phosphotransferase) domain 1"/>
    <property type="match status" value="1"/>
</dbReference>
<protein>
    <recommendedName>
        <fullName evidence="2">Protein kinase domain-containing protein</fullName>
    </recommendedName>
</protein>
<dbReference type="GO" id="GO:0005524">
    <property type="term" value="F:ATP binding"/>
    <property type="evidence" value="ECO:0007669"/>
    <property type="project" value="InterPro"/>
</dbReference>
<dbReference type="SUPFAM" id="SSF56112">
    <property type="entry name" value="Protein kinase-like (PK-like)"/>
    <property type="match status" value="1"/>
</dbReference>
<sequence>MIFIIFIGAPPPPYLLMAPIFPSPKPPPKHVYRSQSRRIRDALHASEQSPGDDEALENHADPLSPSPQPDGAEPPRPRTPPPNDATKPASWIIGQTPYSRGTNSLQIVELSEKMGHVDEYLQEDLRHRVFMHFDTFLRTIFLLPKAWRKEYKSAIDHVLADEEFGQLLDVYLKKADILSVAHDREKRLYRPYAKMQNRAIDVLQTHPKTTVLDSHVVHIIRADPLTVRGSKDKLKPDIVGMLTQIFASVTDRASLAALEKYGEAQDAAKTVAQEEKCELQSKSDIPAWPQLINVVEMKAVDNALDEGTHAIRLLNKAREDPLKPVPHKNRKARAVAENLTSQVEKDADGTPSIPSEASSMTNKRKLDSTGDESSSKVSRRSKSQATVSVRRTYAVYDKHGHPRTLPNDEAARIQCAQYATQMLSSAGLRSHALVTLVDRDRLQLQYYDRSSIVVSQAIDIADKEERRLYIAMLIGCHRLKPPQHGILDIFPDPYIESYGQMKGKSPVNLFNGLKMKLQDAKGKDIILTLGDIIHRQRGLGGRNTCVVCARSDTWNEVVVKISWPGIYRDSEKKLMDRAKAKAEEMCPGDETHWVLGHLPEILHSQDFRFDKEDSPQKRLMELLIKANYADGKTFIYEERVLRITVSERLFPITDLTNVKDIAQVFFDIFRSHHWLYENAQILHRDMSLNNMMYRKRSKRNIRIRGVLNDFDLSSVIPLQEATSLHRTGTPPYMAHELLGQSDIGHLYRHDVEAFYYVLLMLCCRYEIVWSPEGNAMKELSEDKKDLPFEKWYDRTTSWETLADAKHHFLTSVKPIPLSKSFSAFLPWLKPFDNETLGGYIIPAEILIMISKLGGHSLSDQ</sequence>
<proteinExistence type="predicted"/>
<dbReference type="PANTHER" id="PTHR38248:SF2">
    <property type="entry name" value="FUNK1 11"/>
    <property type="match status" value="1"/>
</dbReference>
<reference evidence="3" key="1">
    <citation type="submission" date="2023-06" db="EMBL/GenBank/DDBJ databases">
        <authorList>
            <consortium name="Lawrence Berkeley National Laboratory"/>
            <person name="Ahrendt S."/>
            <person name="Sahu N."/>
            <person name="Indic B."/>
            <person name="Wong-Bajracharya J."/>
            <person name="Merenyi Z."/>
            <person name="Ke H.-M."/>
            <person name="Monk M."/>
            <person name="Kocsube S."/>
            <person name="Drula E."/>
            <person name="Lipzen A."/>
            <person name="Balint B."/>
            <person name="Henrissat B."/>
            <person name="Andreopoulos B."/>
            <person name="Martin F.M."/>
            <person name="Harder C.B."/>
            <person name="Rigling D."/>
            <person name="Ford K.L."/>
            <person name="Foster G.D."/>
            <person name="Pangilinan J."/>
            <person name="Papanicolaou A."/>
            <person name="Barry K."/>
            <person name="LaButti K."/>
            <person name="Viragh M."/>
            <person name="Koriabine M."/>
            <person name="Yan M."/>
            <person name="Riley R."/>
            <person name="Champramary S."/>
            <person name="Plett K.L."/>
            <person name="Tsai I.J."/>
            <person name="Slot J."/>
            <person name="Sipos G."/>
            <person name="Plett J."/>
            <person name="Nagy L.G."/>
            <person name="Grigoriev I.V."/>
        </authorList>
    </citation>
    <scope>NUCLEOTIDE SEQUENCE</scope>
    <source>
        <strain evidence="3">ICMP 16352</strain>
    </source>
</reference>
<feature type="compositionally biased region" description="Polar residues" evidence="1">
    <location>
        <begin position="352"/>
        <end position="361"/>
    </location>
</feature>